<dbReference type="PANTHER" id="PTHR23517">
    <property type="entry name" value="RESISTANCE PROTEIN MDTM, PUTATIVE-RELATED-RELATED"/>
    <property type="match status" value="1"/>
</dbReference>
<keyword evidence="5 7" id="KW-1133">Transmembrane helix</keyword>
<keyword evidence="2" id="KW-0813">Transport</keyword>
<dbReference type="InterPro" id="IPR036259">
    <property type="entry name" value="MFS_trans_sf"/>
</dbReference>
<dbReference type="Pfam" id="PF07690">
    <property type="entry name" value="MFS_1"/>
    <property type="match status" value="1"/>
</dbReference>
<keyword evidence="4 7" id="KW-0812">Transmembrane</keyword>
<comment type="subcellular location">
    <subcellularLocation>
        <location evidence="1">Cell membrane</location>
        <topology evidence="1">Multi-pass membrane protein</topology>
    </subcellularLocation>
</comment>
<evidence type="ECO:0000256" key="7">
    <source>
        <dbReference type="SAM" id="Phobius"/>
    </source>
</evidence>
<accession>A0ABV6MRB8</accession>
<sequence>MLARIVPPAGPSRALALAQLTNSIGDGAYYVCSVLYFTRTVGLSATEVGLGLTLGWSLGTLAGTPLGHFADRRGPRGVAVLLAVLTAFAVAGFALVQSFPAFLVVACVYTVCQCGLVAARQALLAGVVDAAGRTQARAYMQSTANAGIAVGAALGGVALQFDTAPAYLAAFGLDALTFLAAAVVLRRLPRVPGTARATDGEPALVVLRDRPYVLITVLNSIMMLYMPLLSVVLPLWVVEHTSAPRWMVSALMVVNTGCVVLFQVSVANRVTDLGIAVRYVRWAGVLLLTMSAVFACSAGTMAVWAAAAVLLAGAFLQVAGEMMLASGYWEISFGLAIDGRQGQYQGFFGSGIAVARAAGPLLLTTLVIGGGPIGWLVLGGLFLLAALATAPAVAWAKRTRAVSPSLPSST</sequence>
<feature type="transmembrane region" description="Helical" evidence="7">
    <location>
        <begin position="373"/>
        <end position="396"/>
    </location>
</feature>
<proteinExistence type="predicted"/>
<dbReference type="InterPro" id="IPR050171">
    <property type="entry name" value="MFS_Transporters"/>
</dbReference>
<feature type="transmembrane region" description="Helical" evidence="7">
    <location>
        <begin position="144"/>
        <end position="161"/>
    </location>
</feature>
<dbReference type="EMBL" id="JBHLUD010000004">
    <property type="protein sequence ID" value="MFC0542855.1"/>
    <property type="molecule type" value="Genomic_DNA"/>
</dbReference>
<dbReference type="RefSeq" id="WP_273941264.1">
    <property type="nucleotide sequence ID" value="NZ_CP097263.1"/>
</dbReference>
<evidence type="ECO:0000256" key="4">
    <source>
        <dbReference type="ARBA" id="ARBA00022692"/>
    </source>
</evidence>
<comment type="caution">
    <text evidence="8">The sequence shown here is derived from an EMBL/GenBank/DDBJ whole genome shotgun (WGS) entry which is preliminary data.</text>
</comment>
<dbReference type="SUPFAM" id="SSF103473">
    <property type="entry name" value="MFS general substrate transporter"/>
    <property type="match status" value="1"/>
</dbReference>
<dbReference type="InterPro" id="IPR011701">
    <property type="entry name" value="MFS"/>
</dbReference>
<feature type="transmembrane region" description="Helical" evidence="7">
    <location>
        <begin position="102"/>
        <end position="123"/>
    </location>
</feature>
<dbReference type="PANTHER" id="PTHR23517:SF2">
    <property type="entry name" value="MULTIDRUG RESISTANCE PROTEIN MDTH"/>
    <property type="match status" value="1"/>
</dbReference>
<feature type="transmembrane region" description="Helical" evidence="7">
    <location>
        <begin position="167"/>
        <end position="185"/>
    </location>
</feature>
<dbReference type="Proteomes" id="UP001589810">
    <property type="component" value="Unassembled WGS sequence"/>
</dbReference>
<protein>
    <submittedName>
        <fullName evidence="8">MFS transporter</fullName>
    </submittedName>
</protein>
<feature type="transmembrane region" description="Helical" evidence="7">
    <location>
        <begin position="346"/>
        <end position="367"/>
    </location>
</feature>
<feature type="transmembrane region" description="Helical" evidence="7">
    <location>
        <begin position="279"/>
        <end position="295"/>
    </location>
</feature>
<reference evidence="8 9" key="1">
    <citation type="submission" date="2024-09" db="EMBL/GenBank/DDBJ databases">
        <authorList>
            <person name="Sun Q."/>
            <person name="Mori K."/>
        </authorList>
    </citation>
    <scope>NUCLEOTIDE SEQUENCE [LARGE SCALE GENOMIC DNA]</scope>
    <source>
        <strain evidence="8 9">TBRC 1432</strain>
    </source>
</reference>
<feature type="transmembrane region" description="Helical" evidence="7">
    <location>
        <begin position="243"/>
        <end position="267"/>
    </location>
</feature>
<organism evidence="8 9">
    <name type="scientific">Kutzneria chonburiensis</name>
    <dbReference type="NCBI Taxonomy" id="1483604"/>
    <lineage>
        <taxon>Bacteria</taxon>
        <taxon>Bacillati</taxon>
        <taxon>Actinomycetota</taxon>
        <taxon>Actinomycetes</taxon>
        <taxon>Pseudonocardiales</taxon>
        <taxon>Pseudonocardiaceae</taxon>
        <taxon>Kutzneria</taxon>
    </lineage>
</organism>
<evidence type="ECO:0000256" key="6">
    <source>
        <dbReference type="ARBA" id="ARBA00023136"/>
    </source>
</evidence>
<evidence type="ECO:0000256" key="1">
    <source>
        <dbReference type="ARBA" id="ARBA00004651"/>
    </source>
</evidence>
<keyword evidence="6 7" id="KW-0472">Membrane</keyword>
<gene>
    <name evidence="8" type="ORF">ACFFH7_15260</name>
</gene>
<evidence type="ECO:0000313" key="9">
    <source>
        <dbReference type="Proteomes" id="UP001589810"/>
    </source>
</evidence>
<name>A0ABV6MRB8_9PSEU</name>
<keyword evidence="9" id="KW-1185">Reference proteome</keyword>
<evidence type="ECO:0000313" key="8">
    <source>
        <dbReference type="EMBL" id="MFC0542855.1"/>
    </source>
</evidence>
<evidence type="ECO:0000256" key="2">
    <source>
        <dbReference type="ARBA" id="ARBA00022448"/>
    </source>
</evidence>
<evidence type="ECO:0000256" key="3">
    <source>
        <dbReference type="ARBA" id="ARBA00022475"/>
    </source>
</evidence>
<evidence type="ECO:0000256" key="5">
    <source>
        <dbReference type="ARBA" id="ARBA00022989"/>
    </source>
</evidence>
<keyword evidence="3" id="KW-1003">Cell membrane</keyword>
<feature type="transmembrane region" description="Helical" evidence="7">
    <location>
        <begin position="212"/>
        <end position="237"/>
    </location>
</feature>
<feature type="transmembrane region" description="Helical" evidence="7">
    <location>
        <begin position="78"/>
        <end position="96"/>
    </location>
</feature>
<dbReference type="Gene3D" id="1.20.1250.20">
    <property type="entry name" value="MFS general substrate transporter like domains"/>
    <property type="match status" value="1"/>
</dbReference>